<proteinExistence type="predicted"/>
<sequence length="179" mass="19731">MAEHACTTPQRVTEPRTHFAHSPISRTFSELNGALAQYIEYERDIECANAFDPAFADWVADAEAARHNVLDRIASITTAPISRDADKPFQRISLLTRALIICETGADFTALYALLGSHGHFFACFENDPVGHRVQLMLEVHQDHLRALADLSEFAEDPLSFDGIDGTDDQRAMTATAAA</sequence>
<keyword evidence="1" id="KW-0614">Plasmid</keyword>
<evidence type="ECO:0000313" key="1">
    <source>
        <dbReference type="EMBL" id="ANP42425.1"/>
    </source>
</evidence>
<reference evidence="1 2" key="1">
    <citation type="journal article" date="2016" name="ISME J.">
        <title>Global occurrence and heterogeneity of the Roseobacter-clade species Ruegeria mobilis.</title>
        <authorList>
            <person name="Sonnenschein E."/>
            <person name="Gram L."/>
        </authorList>
    </citation>
    <scope>NUCLEOTIDE SEQUENCE [LARGE SCALE GENOMIC DNA]</scope>
    <source>
        <strain evidence="1 2">F1926</strain>
        <plasmid evidence="1 2">unnamed1</plasmid>
    </source>
</reference>
<protein>
    <submittedName>
        <fullName evidence="1">Uncharacterized protein</fullName>
    </submittedName>
</protein>
<name>A0A1B1A775_9RHOB</name>
<organism evidence="1 2">
    <name type="scientific">Tritonibacter mobilis F1926</name>
    <dbReference type="NCBI Taxonomy" id="1265309"/>
    <lineage>
        <taxon>Bacteria</taxon>
        <taxon>Pseudomonadati</taxon>
        <taxon>Pseudomonadota</taxon>
        <taxon>Alphaproteobacteria</taxon>
        <taxon>Rhodobacterales</taxon>
        <taxon>Paracoccaceae</taxon>
        <taxon>Tritonibacter</taxon>
    </lineage>
</organism>
<dbReference type="AlphaFoldDB" id="A0A1B1A775"/>
<dbReference type="KEGG" id="rmb:K529_016745"/>
<accession>A0A1B1A775</accession>
<dbReference type="GeneID" id="28251516"/>
<gene>
    <name evidence="1" type="ORF">K529_016745</name>
</gene>
<dbReference type="RefSeq" id="WP_005632318.1">
    <property type="nucleotide sequence ID" value="NZ_CP015231.1"/>
</dbReference>
<evidence type="ECO:0000313" key="2">
    <source>
        <dbReference type="Proteomes" id="UP000013243"/>
    </source>
</evidence>
<dbReference type="OrthoDB" id="7865488at2"/>
<dbReference type="Proteomes" id="UP000013243">
    <property type="component" value="Plasmid unnamed1"/>
</dbReference>
<geneLocation type="plasmid" evidence="1 2">
    <name>unnamed1</name>
</geneLocation>
<dbReference type="EMBL" id="CP015231">
    <property type="protein sequence ID" value="ANP42425.1"/>
    <property type="molecule type" value="Genomic_DNA"/>
</dbReference>